<evidence type="ECO:0000313" key="2">
    <source>
        <dbReference type="WBParaSite" id="TREG1_120410.2"/>
    </source>
</evidence>
<sequence>MAIRTPMDSFTNDHLSCLAVVQDSSVHFWFLPQGKSSFVNSLPTSSNQEFSASNLSTYKPQPISSNPIQSIQWNPRSFKLAVIDKSGGSVYLQQLLFSKNHDYAKTTSDILTLSVQSENFTATCIGFPRSSGRYLAVGINTGLINVYNCGNKQITLRCQLRCTNLHPFNILPNELQPKCISWALNDRIIAAGYNNGSIVLFLAASDKISTNGGCKNFVLPFPCQYSKVRGCDVSLPECCMLKTSKFNSNLLCCGYSNGSIILWNIQWPVIGDTNNYILNYWDVKSFGTSMNKISILKESYKYCISIAFSSTNDQLLYSAGLPDLNLRVWDILSTSGQQKQQQQQQKPVKCLSPVDEQHGYLSIDVASRTHFLATGLVNGEVWLYNVQNMSTPIHCVSIGLGNNSIRLLSFSSALRPDLNDVNFNTTTYNNNNTSKEAVLCNLSTSTSQITNENSYSTSMNSTHLTCNNGQIRQALGELTNRMATSTTTETTGKTEQSKSQTRWAVMLHEFDQPESESLTSIISSNRSLLDQSLLISSDTSESVTVDSINQKSLASSSSLKSLTSHPYDSILKDNKSFPPIPIDTSSRHSNTVDTEKLEDTAHTTAHSPHIPIEALSKCIDSRLSSVMSELNWSHSELLYKFAQLECKLDQMNELLVQMKLENDMMRLALITRRPF</sequence>
<keyword evidence="1" id="KW-1185">Reference proteome</keyword>
<dbReference type="InterPro" id="IPR001680">
    <property type="entry name" value="WD40_rpt"/>
</dbReference>
<evidence type="ECO:0000313" key="1">
    <source>
        <dbReference type="Proteomes" id="UP000050795"/>
    </source>
</evidence>
<accession>A0AA85IZK4</accession>
<dbReference type="InterPro" id="IPR015943">
    <property type="entry name" value="WD40/YVTN_repeat-like_dom_sf"/>
</dbReference>
<dbReference type="AlphaFoldDB" id="A0AA85IZK4"/>
<dbReference type="Proteomes" id="UP000050795">
    <property type="component" value="Unassembled WGS sequence"/>
</dbReference>
<dbReference type="SMART" id="SM00320">
    <property type="entry name" value="WD40"/>
    <property type="match status" value="5"/>
</dbReference>
<reference evidence="1" key="1">
    <citation type="submission" date="2022-06" db="EMBL/GenBank/DDBJ databases">
        <authorList>
            <person name="Berger JAMES D."/>
            <person name="Berger JAMES D."/>
        </authorList>
    </citation>
    <scope>NUCLEOTIDE SEQUENCE [LARGE SCALE GENOMIC DNA]</scope>
</reference>
<name>A0AA85IZK4_TRIRE</name>
<organism evidence="1 2">
    <name type="scientific">Trichobilharzia regenti</name>
    <name type="common">Nasal bird schistosome</name>
    <dbReference type="NCBI Taxonomy" id="157069"/>
    <lineage>
        <taxon>Eukaryota</taxon>
        <taxon>Metazoa</taxon>
        <taxon>Spiralia</taxon>
        <taxon>Lophotrochozoa</taxon>
        <taxon>Platyhelminthes</taxon>
        <taxon>Trematoda</taxon>
        <taxon>Digenea</taxon>
        <taxon>Strigeidida</taxon>
        <taxon>Schistosomatoidea</taxon>
        <taxon>Schistosomatidae</taxon>
        <taxon>Trichobilharzia</taxon>
    </lineage>
</organism>
<proteinExistence type="predicted"/>
<protein>
    <submittedName>
        <fullName evidence="2">WD_REPEATS_REGION domain-containing protein</fullName>
    </submittedName>
</protein>
<reference evidence="2" key="2">
    <citation type="submission" date="2023-11" db="UniProtKB">
        <authorList>
            <consortium name="WormBaseParasite"/>
        </authorList>
    </citation>
    <scope>IDENTIFICATION</scope>
</reference>
<dbReference type="Gene3D" id="2.130.10.10">
    <property type="entry name" value="YVTN repeat-like/Quinoprotein amine dehydrogenase"/>
    <property type="match status" value="2"/>
</dbReference>
<dbReference type="WBParaSite" id="TREG1_120410.2">
    <property type="protein sequence ID" value="TREG1_120410.2"/>
    <property type="gene ID" value="TREG1_120410"/>
</dbReference>
<dbReference type="SUPFAM" id="SSF50978">
    <property type="entry name" value="WD40 repeat-like"/>
    <property type="match status" value="1"/>
</dbReference>
<dbReference type="InterPro" id="IPR036322">
    <property type="entry name" value="WD40_repeat_dom_sf"/>
</dbReference>